<protein>
    <submittedName>
        <fullName evidence="2">Uncharacterized protein</fullName>
    </submittedName>
</protein>
<accession>A0ABR0N3M9</accession>
<feature type="region of interest" description="Disordered" evidence="1">
    <location>
        <begin position="1"/>
        <end position="50"/>
    </location>
</feature>
<sequence>MDARHERHSDPIEEQNGRRTPAQLPDMFETFPPLGEEGIDDDDKDEDGGEEEITIALLDYEQVFHSDNSSTRGVVICDSSQHNLTHTSGRWAMKASARHDRGKTDMMKDSKFESD</sequence>
<feature type="compositionally biased region" description="Basic and acidic residues" evidence="1">
    <location>
        <begin position="97"/>
        <end position="115"/>
    </location>
</feature>
<dbReference type="Proteomes" id="UP001358586">
    <property type="component" value="Chromosome 11"/>
</dbReference>
<evidence type="ECO:0000313" key="3">
    <source>
        <dbReference type="Proteomes" id="UP001358586"/>
    </source>
</evidence>
<feature type="region of interest" description="Disordered" evidence="1">
    <location>
        <begin position="82"/>
        <end position="115"/>
    </location>
</feature>
<gene>
    <name evidence="2" type="ORF">PVK06_039729</name>
</gene>
<name>A0ABR0N3M9_GOSAR</name>
<proteinExistence type="predicted"/>
<evidence type="ECO:0000256" key="1">
    <source>
        <dbReference type="SAM" id="MobiDB-lite"/>
    </source>
</evidence>
<evidence type="ECO:0000313" key="2">
    <source>
        <dbReference type="EMBL" id="KAK5785176.1"/>
    </source>
</evidence>
<keyword evidence="3" id="KW-1185">Reference proteome</keyword>
<comment type="caution">
    <text evidence="2">The sequence shown here is derived from an EMBL/GenBank/DDBJ whole genome shotgun (WGS) entry which is preliminary data.</text>
</comment>
<organism evidence="2 3">
    <name type="scientific">Gossypium arboreum</name>
    <name type="common">Tree cotton</name>
    <name type="synonym">Gossypium nanking</name>
    <dbReference type="NCBI Taxonomy" id="29729"/>
    <lineage>
        <taxon>Eukaryota</taxon>
        <taxon>Viridiplantae</taxon>
        <taxon>Streptophyta</taxon>
        <taxon>Embryophyta</taxon>
        <taxon>Tracheophyta</taxon>
        <taxon>Spermatophyta</taxon>
        <taxon>Magnoliopsida</taxon>
        <taxon>eudicotyledons</taxon>
        <taxon>Gunneridae</taxon>
        <taxon>Pentapetalae</taxon>
        <taxon>rosids</taxon>
        <taxon>malvids</taxon>
        <taxon>Malvales</taxon>
        <taxon>Malvaceae</taxon>
        <taxon>Malvoideae</taxon>
        <taxon>Gossypium</taxon>
    </lineage>
</organism>
<dbReference type="EMBL" id="JARKNE010000011">
    <property type="protein sequence ID" value="KAK5785176.1"/>
    <property type="molecule type" value="Genomic_DNA"/>
</dbReference>
<feature type="compositionally biased region" description="Basic and acidic residues" evidence="1">
    <location>
        <begin position="1"/>
        <end position="17"/>
    </location>
</feature>
<feature type="compositionally biased region" description="Acidic residues" evidence="1">
    <location>
        <begin position="37"/>
        <end position="50"/>
    </location>
</feature>
<reference evidence="2 3" key="1">
    <citation type="submission" date="2023-03" db="EMBL/GenBank/DDBJ databases">
        <title>WGS of Gossypium arboreum.</title>
        <authorList>
            <person name="Yu D."/>
        </authorList>
    </citation>
    <scope>NUCLEOTIDE SEQUENCE [LARGE SCALE GENOMIC DNA]</scope>
    <source>
        <tissue evidence="2">Leaf</tissue>
    </source>
</reference>